<dbReference type="PANTHER" id="PTHR32308">
    <property type="entry name" value="LYASE BETA SUBUNIT, PUTATIVE (AFU_ORTHOLOGUE AFUA_4G13030)-RELATED"/>
    <property type="match status" value="1"/>
</dbReference>
<keyword evidence="4 6" id="KW-0460">Magnesium</keyword>
<dbReference type="InterPro" id="IPR015813">
    <property type="entry name" value="Pyrv/PenolPyrv_kinase-like_dom"/>
</dbReference>
<evidence type="ECO:0000256" key="4">
    <source>
        <dbReference type="ARBA" id="ARBA00022842"/>
    </source>
</evidence>
<feature type="binding site" evidence="5">
    <location>
        <position position="71"/>
    </location>
    <ligand>
        <name>substrate</name>
    </ligand>
</feature>
<feature type="domain" description="HpcH/HpaI aldolase/citrate lyase" evidence="7">
    <location>
        <begin position="22"/>
        <end position="197"/>
    </location>
</feature>
<organism evidence="8 9">
    <name type="scientific">Rhizorhabdus dicambivorans</name>
    <dbReference type="NCBI Taxonomy" id="1850238"/>
    <lineage>
        <taxon>Bacteria</taxon>
        <taxon>Pseudomonadati</taxon>
        <taxon>Pseudomonadota</taxon>
        <taxon>Alphaproteobacteria</taxon>
        <taxon>Sphingomonadales</taxon>
        <taxon>Sphingomonadaceae</taxon>
        <taxon>Rhizorhabdus</taxon>
    </lineage>
</organism>
<dbReference type="RefSeq" id="WP_066966177.1">
    <property type="nucleotide sequence ID" value="NZ_CP023449.1"/>
</dbReference>
<evidence type="ECO:0000313" key="8">
    <source>
        <dbReference type="EMBL" id="PCE40372.1"/>
    </source>
</evidence>
<evidence type="ECO:0000313" key="9">
    <source>
        <dbReference type="Proteomes" id="UP000218934"/>
    </source>
</evidence>
<feature type="binding site" evidence="5">
    <location>
        <position position="134"/>
    </location>
    <ligand>
        <name>substrate</name>
    </ligand>
</feature>
<comment type="caution">
    <text evidence="8">The sequence shown here is derived from an EMBL/GenBank/DDBJ whole genome shotgun (WGS) entry which is preliminary data.</text>
</comment>
<evidence type="ECO:0000256" key="5">
    <source>
        <dbReference type="PIRSR" id="PIRSR015582-1"/>
    </source>
</evidence>
<dbReference type="KEGG" id="rdi:CMV14_19905"/>
<sequence>MARNRRPLRSICLNLKEGNDIDELRTAYLSKADAVTHELEDHCPARFKDIARSNIRQVIDERGKEKPTFVRTSTVDDPAFLDDLEAIVSPNLYGVMVPKVRNDEDLRKCDYLLNLMEARAGLRQGAICILPLLETANGHRVAYEIASASDRVEYMISGTNTNGDPARSIGYQWTRECTETLYIRQKIVLDARSAGMQWPVCSNWNAMDDLEGLESFLIQNRQIGYFGSLCSPEPTYIDIVNRVFTPPQEEVDFWGEIVALQEEHDDDVKIDGKWYVRNKLLWGRLRLDLAARFGVRPNLEKRRMKLDQVGGLVKDAEAERVGNAGTAHV</sequence>
<dbReference type="Proteomes" id="UP000218934">
    <property type="component" value="Unassembled WGS sequence"/>
</dbReference>
<accession>A0A2A4FRP5</accession>
<comment type="cofactor">
    <cofactor evidence="1">
        <name>Mg(2+)</name>
        <dbReference type="ChEBI" id="CHEBI:18420"/>
    </cofactor>
</comment>
<dbReference type="InterPro" id="IPR005000">
    <property type="entry name" value="Aldolase/citrate-lyase_domain"/>
</dbReference>
<evidence type="ECO:0000256" key="6">
    <source>
        <dbReference type="PIRSR" id="PIRSR015582-2"/>
    </source>
</evidence>
<dbReference type="OrthoDB" id="9800547at2"/>
<evidence type="ECO:0000259" key="7">
    <source>
        <dbReference type="Pfam" id="PF03328"/>
    </source>
</evidence>
<gene>
    <name evidence="8" type="ORF">COO09_20540</name>
</gene>
<reference evidence="8 9" key="1">
    <citation type="submission" date="2017-09" db="EMBL/GenBank/DDBJ databases">
        <title>The Catabolism of 3,6-Dichlorosalicylic acid is Initiated by the Cytochrome P450 Monooxygenase DsmABC in Rhizorhabdus dicambivorans Ndbn-20.</title>
        <authorList>
            <person name="Na L."/>
        </authorList>
    </citation>
    <scope>NUCLEOTIDE SEQUENCE [LARGE SCALE GENOMIC DNA]</scope>
    <source>
        <strain evidence="8 9">Ndbn-20m</strain>
    </source>
</reference>
<dbReference type="PIRSF" id="PIRSF015582">
    <property type="entry name" value="Cit_lyase_B"/>
    <property type="match status" value="1"/>
</dbReference>
<evidence type="ECO:0000256" key="2">
    <source>
        <dbReference type="ARBA" id="ARBA00005568"/>
    </source>
</evidence>
<comment type="similarity">
    <text evidence="2">Belongs to the HpcH/HpaI aldolase family.</text>
</comment>
<keyword evidence="9" id="KW-1185">Reference proteome</keyword>
<dbReference type="GO" id="GO:0003824">
    <property type="term" value="F:catalytic activity"/>
    <property type="evidence" value="ECO:0007669"/>
    <property type="project" value="InterPro"/>
</dbReference>
<dbReference type="EMBL" id="NWUF01000029">
    <property type="protein sequence ID" value="PCE40372.1"/>
    <property type="molecule type" value="Genomic_DNA"/>
</dbReference>
<evidence type="ECO:0000256" key="3">
    <source>
        <dbReference type="ARBA" id="ARBA00022723"/>
    </source>
</evidence>
<keyword evidence="3 6" id="KW-0479">Metal-binding</keyword>
<dbReference type="AlphaFoldDB" id="A0A2A4FRP5"/>
<protein>
    <recommendedName>
        <fullName evidence="7">HpcH/HpaI aldolase/citrate lyase domain-containing protein</fullName>
    </recommendedName>
</protein>
<proteinExistence type="inferred from homology"/>
<feature type="binding site" evidence="6">
    <location>
        <position position="134"/>
    </location>
    <ligand>
        <name>Mg(2+)</name>
        <dbReference type="ChEBI" id="CHEBI:18420"/>
    </ligand>
</feature>
<dbReference type="SUPFAM" id="SSF51621">
    <property type="entry name" value="Phosphoenolpyruvate/pyruvate domain"/>
    <property type="match status" value="1"/>
</dbReference>
<dbReference type="Gene3D" id="3.20.20.60">
    <property type="entry name" value="Phosphoenolpyruvate-binding domains"/>
    <property type="match status" value="1"/>
</dbReference>
<evidence type="ECO:0000256" key="1">
    <source>
        <dbReference type="ARBA" id="ARBA00001946"/>
    </source>
</evidence>
<dbReference type="PANTHER" id="PTHR32308:SF0">
    <property type="entry name" value="HPCH_HPAI ALDOLASE_CITRATE LYASE DOMAIN-CONTAINING PROTEIN"/>
    <property type="match status" value="1"/>
</dbReference>
<dbReference type="InterPro" id="IPR040442">
    <property type="entry name" value="Pyrv_kinase-like_dom_sf"/>
</dbReference>
<name>A0A2A4FRP5_9SPHN</name>
<dbReference type="GO" id="GO:0006107">
    <property type="term" value="P:oxaloacetate metabolic process"/>
    <property type="evidence" value="ECO:0007669"/>
    <property type="project" value="TreeGrafter"/>
</dbReference>
<feature type="binding site" evidence="6">
    <location>
        <position position="164"/>
    </location>
    <ligand>
        <name>Mg(2+)</name>
        <dbReference type="ChEBI" id="CHEBI:18420"/>
    </ligand>
</feature>
<dbReference type="InterPro" id="IPR011206">
    <property type="entry name" value="Citrate_lyase_beta/mcl1/mcl2"/>
</dbReference>
<dbReference type="Pfam" id="PF03328">
    <property type="entry name" value="HpcH_HpaI"/>
    <property type="match status" value="1"/>
</dbReference>
<dbReference type="GO" id="GO:0000287">
    <property type="term" value="F:magnesium ion binding"/>
    <property type="evidence" value="ECO:0007669"/>
    <property type="project" value="TreeGrafter"/>
</dbReference>